<dbReference type="GO" id="GO:0046872">
    <property type="term" value="F:metal ion binding"/>
    <property type="evidence" value="ECO:0007669"/>
    <property type="project" value="UniProtKB-KW"/>
</dbReference>
<comment type="similarity">
    <text evidence="1">Belongs to the metallo-beta-lactamase superfamily.</text>
</comment>
<accession>A0A5C4VIL3</accession>
<evidence type="ECO:0000256" key="2">
    <source>
        <dbReference type="ARBA" id="ARBA00022723"/>
    </source>
</evidence>
<name>A0A5C4VIL3_9ACTN</name>
<proteinExistence type="inferred from homology"/>
<reference evidence="6 7" key="1">
    <citation type="submission" date="2019-10" db="EMBL/GenBank/DDBJ databases">
        <title>Nonomuraea sp. nov., isolated from Phyllanthus amarus.</title>
        <authorList>
            <person name="Klykleung N."/>
            <person name="Tanasupawat S."/>
        </authorList>
    </citation>
    <scope>NUCLEOTIDE SEQUENCE [LARGE SCALE GENOMIC DNA]</scope>
    <source>
        <strain evidence="6 7">PA1-10</strain>
    </source>
</reference>
<protein>
    <submittedName>
        <fullName evidence="6">MBL fold metallo-hydrolase</fullName>
    </submittedName>
</protein>
<keyword evidence="3 6" id="KW-0378">Hydrolase</keyword>
<comment type="caution">
    <text evidence="6">The sequence shown here is derived from an EMBL/GenBank/DDBJ whole genome shotgun (WGS) entry which is preliminary data.</text>
</comment>
<dbReference type="OrthoDB" id="3196337at2"/>
<evidence type="ECO:0000313" key="7">
    <source>
        <dbReference type="Proteomes" id="UP000312512"/>
    </source>
</evidence>
<dbReference type="SMART" id="SM00849">
    <property type="entry name" value="Lactamase_B"/>
    <property type="match status" value="1"/>
</dbReference>
<evidence type="ECO:0000256" key="4">
    <source>
        <dbReference type="ARBA" id="ARBA00022833"/>
    </source>
</evidence>
<dbReference type="AlphaFoldDB" id="A0A5C4VIL3"/>
<feature type="domain" description="Metallo-beta-lactamase" evidence="5">
    <location>
        <begin position="26"/>
        <end position="253"/>
    </location>
</feature>
<keyword evidence="4" id="KW-0862">Zinc</keyword>
<evidence type="ECO:0000256" key="3">
    <source>
        <dbReference type="ARBA" id="ARBA00022801"/>
    </source>
</evidence>
<sequence length="263" mass="28970">MRIHHLNLASMREIDSHDGRPAARVVCHALLVETPASGLVLVESGLGLDDVARPGELLEHEWTELVQPLLSPAETAVRQVAALGHDPRDVRHIVPTHLDVDHSGGLPDFPHAVVHVMEAELEDAIKQAPSRRYRPGHWAHSPKWQTYPGTGTRWLGVDGVRPLAGLPEDLLLVPLDGHTRGHAGVAVNDGDRWLLHAGDAYFHHGELERPPRSHPLLDVVQLGAQVDAERRLSSQESLRSLAHDHGVAVFSAHDPWELSSYIR</sequence>
<dbReference type="InterPro" id="IPR001279">
    <property type="entry name" value="Metallo-B-lactamas"/>
</dbReference>
<dbReference type="PANTHER" id="PTHR42978:SF3">
    <property type="entry name" value="BLR3078 PROTEIN"/>
    <property type="match status" value="1"/>
</dbReference>
<dbReference type="Proteomes" id="UP000312512">
    <property type="component" value="Unassembled WGS sequence"/>
</dbReference>
<evidence type="ECO:0000256" key="1">
    <source>
        <dbReference type="ARBA" id="ARBA00007749"/>
    </source>
</evidence>
<dbReference type="PANTHER" id="PTHR42978">
    <property type="entry name" value="QUORUM-QUENCHING LACTONASE YTNP-RELATED-RELATED"/>
    <property type="match status" value="1"/>
</dbReference>
<dbReference type="CDD" id="cd07742">
    <property type="entry name" value="metallo-hydrolase-like_MBL-fold"/>
    <property type="match status" value="1"/>
</dbReference>
<keyword evidence="2" id="KW-0479">Metal-binding</keyword>
<dbReference type="GO" id="GO:0016787">
    <property type="term" value="F:hydrolase activity"/>
    <property type="evidence" value="ECO:0007669"/>
    <property type="project" value="UniProtKB-KW"/>
</dbReference>
<dbReference type="RefSeq" id="WP_139635904.1">
    <property type="nucleotide sequence ID" value="NZ_VDLX02000013.1"/>
</dbReference>
<keyword evidence="7" id="KW-1185">Reference proteome</keyword>
<dbReference type="InterPro" id="IPR051013">
    <property type="entry name" value="MBL_superfamily_lactonases"/>
</dbReference>
<evidence type="ECO:0000259" key="5">
    <source>
        <dbReference type="SMART" id="SM00849"/>
    </source>
</evidence>
<dbReference type="InterPro" id="IPR036866">
    <property type="entry name" value="RibonucZ/Hydroxyglut_hydro"/>
</dbReference>
<dbReference type="Pfam" id="PF00753">
    <property type="entry name" value="Lactamase_B"/>
    <property type="match status" value="1"/>
</dbReference>
<dbReference type="Gene3D" id="3.60.15.10">
    <property type="entry name" value="Ribonuclease Z/Hydroxyacylglutathione hydrolase-like"/>
    <property type="match status" value="1"/>
</dbReference>
<evidence type="ECO:0000313" key="6">
    <source>
        <dbReference type="EMBL" id="KAB8191094.1"/>
    </source>
</evidence>
<dbReference type="SUPFAM" id="SSF56281">
    <property type="entry name" value="Metallo-hydrolase/oxidoreductase"/>
    <property type="match status" value="1"/>
</dbReference>
<dbReference type="EMBL" id="VDLX02000013">
    <property type="protein sequence ID" value="KAB8191094.1"/>
    <property type="molecule type" value="Genomic_DNA"/>
</dbReference>
<organism evidence="6 7">
    <name type="scientific">Nonomuraea phyllanthi</name>
    <dbReference type="NCBI Taxonomy" id="2219224"/>
    <lineage>
        <taxon>Bacteria</taxon>
        <taxon>Bacillati</taxon>
        <taxon>Actinomycetota</taxon>
        <taxon>Actinomycetes</taxon>
        <taxon>Streptosporangiales</taxon>
        <taxon>Streptosporangiaceae</taxon>
        <taxon>Nonomuraea</taxon>
    </lineage>
</organism>
<gene>
    <name evidence="6" type="ORF">FH608_031215</name>
</gene>